<gene>
    <name evidence="2" type="ORF">ARAM_005723</name>
</gene>
<dbReference type="OrthoDB" id="5386595at2759"/>
<accession>A0A0F8UG73</accession>
<name>A0A0F8UG73_9EURO</name>
<comment type="caution">
    <text evidence="2">The sequence shown here is derived from an EMBL/GenBank/DDBJ whole genome shotgun (WGS) entry which is preliminary data.</text>
</comment>
<evidence type="ECO:0000256" key="1">
    <source>
        <dbReference type="SAM" id="MobiDB-lite"/>
    </source>
</evidence>
<protein>
    <recommendedName>
        <fullName evidence="4">HNH nuclease domain-containing protein</fullName>
    </recommendedName>
</protein>
<organism evidence="2 3">
    <name type="scientific">Aspergillus rambellii</name>
    <dbReference type="NCBI Taxonomy" id="308745"/>
    <lineage>
        <taxon>Eukaryota</taxon>
        <taxon>Fungi</taxon>
        <taxon>Dikarya</taxon>
        <taxon>Ascomycota</taxon>
        <taxon>Pezizomycotina</taxon>
        <taxon>Eurotiomycetes</taxon>
        <taxon>Eurotiomycetidae</taxon>
        <taxon>Eurotiales</taxon>
        <taxon>Aspergillaceae</taxon>
        <taxon>Aspergillus</taxon>
        <taxon>Aspergillus subgen. Nidulantes</taxon>
    </lineage>
</organism>
<proteinExistence type="predicted"/>
<dbReference type="AlphaFoldDB" id="A0A0F8UG73"/>
<feature type="compositionally biased region" description="Acidic residues" evidence="1">
    <location>
        <begin position="181"/>
        <end position="195"/>
    </location>
</feature>
<evidence type="ECO:0000313" key="3">
    <source>
        <dbReference type="Proteomes" id="UP000034291"/>
    </source>
</evidence>
<evidence type="ECO:0000313" key="2">
    <source>
        <dbReference type="EMBL" id="KKK18578.1"/>
    </source>
</evidence>
<feature type="region of interest" description="Disordered" evidence="1">
    <location>
        <begin position="173"/>
        <end position="195"/>
    </location>
</feature>
<reference evidence="2 3" key="1">
    <citation type="submission" date="2015-02" db="EMBL/GenBank/DDBJ databases">
        <title>Draft Genome Sequences of Two Closely-Related Aflatoxigenic Aspergillus Species Obtained from the Cote d'Ivoire.</title>
        <authorList>
            <person name="Moore G.G."/>
            <person name="Beltz S.B."/>
            <person name="Mack B.M."/>
        </authorList>
    </citation>
    <scope>NUCLEOTIDE SEQUENCE [LARGE SCALE GENOMIC DNA]</scope>
    <source>
        <strain evidence="2 3">SRRC1468</strain>
    </source>
</reference>
<evidence type="ECO:0008006" key="4">
    <source>
        <dbReference type="Google" id="ProtNLM"/>
    </source>
</evidence>
<sequence length="211" mass="24160">MDAIFGKTRTPELFSARNGLLISQQHLEEIFDCGKIVIVPDLPERPETSQLLNRFLTDLPLRYGDLDNRRLHFRTQYRPAARYLYFHYCLQILRRAWQENASKKTAPYLKDEKGKPFWGTPGMYFPKNMLLALVEELGHGYCDLLEGASSQKGDNSLLLEVASQQVKRRRPLKASGLGTCDDSDDDEGSASSDDEYDENFQCCFPCCNIYS</sequence>
<keyword evidence="3" id="KW-1185">Reference proteome</keyword>
<dbReference type="STRING" id="308745.A0A0F8UG73"/>
<dbReference type="Proteomes" id="UP000034291">
    <property type="component" value="Unassembled WGS sequence"/>
</dbReference>
<dbReference type="EMBL" id="JZBS01002467">
    <property type="protein sequence ID" value="KKK18578.1"/>
    <property type="molecule type" value="Genomic_DNA"/>
</dbReference>